<dbReference type="GO" id="GO:0009366">
    <property type="term" value="C:enterobactin synthetase complex"/>
    <property type="evidence" value="ECO:0007669"/>
    <property type="project" value="TreeGrafter"/>
</dbReference>
<feature type="compositionally biased region" description="Basic and acidic residues" evidence="1">
    <location>
        <begin position="189"/>
        <end position="200"/>
    </location>
</feature>
<accession>A0A4R7VKF5</accession>
<keyword evidence="4" id="KW-1185">Reference proteome</keyword>
<dbReference type="GO" id="GO:0047527">
    <property type="term" value="F:2,3-dihydroxybenzoate-serine ligase activity"/>
    <property type="evidence" value="ECO:0007669"/>
    <property type="project" value="TreeGrafter"/>
</dbReference>
<proteinExistence type="predicted"/>
<dbReference type="Gene3D" id="3.30.559.10">
    <property type="entry name" value="Chloramphenicol acetyltransferase-like domain"/>
    <property type="match status" value="1"/>
</dbReference>
<gene>
    <name evidence="3" type="ORF">CLV71_10766</name>
</gene>
<reference evidence="3 4" key="1">
    <citation type="submission" date="2019-03" db="EMBL/GenBank/DDBJ databases">
        <title>Genomic Encyclopedia of Archaeal and Bacterial Type Strains, Phase II (KMG-II): from individual species to whole genera.</title>
        <authorList>
            <person name="Goeker M."/>
        </authorList>
    </citation>
    <scope>NUCLEOTIDE SEQUENCE [LARGE SCALE GENOMIC DNA]</scope>
    <source>
        <strain evidence="3 4">DSM 45499</strain>
    </source>
</reference>
<sequence>MAGRTTTDRITIPFSGPGAGTAPLTWGQKTILRDMEETGWTHNSSGAHQLPHGTTVEAVAASLRALVGRYPALRLRLGTDADGQACQVVSGAGEIDLEVVNLADDTEPADVGKYVDDLCYTWMVTPFDPYREWSLRMAVIRHRDVSLYRVLTVGHLVADGAAVLRLVADLRTGRSTRDEPPSVGPLELGRSEQTPESRRISDRAVRYWETRLRSIPPQTFGARQTPRLGKRYRHGRFDSPAAHLAVLAIAERTRTDTSRVLLAVLATAIGRATGVPRLTTKVVVSNRFRPGLADAVATLSQDSVLSVELDGTVDDVIARACQASTAAWLHAYYDPDQLEDLRTRLDRERGCPARVTCRINDRRAARPNAGVVRSAGVTTERIHARAAETSLVWEGDLDESCDQLFVAIEDRPGTVYLQGIFDLACFTEEQAERLLRGVEEVAVAAAFDPVTPTGVG</sequence>
<dbReference type="Pfam" id="PF00668">
    <property type="entry name" value="Condensation"/>
    <property type="match status" value="1"/>
</dbReference>
<name>A0A4R7VKF5_9PSEU</name>
<dbReference type="Proteomes" id="UP000294927">
    <property type="component" value="Unassembled WGS sequence"/>
</dbReference>
<dbReference type="RefSeq" id="WP_133904433.1">
    <property type="nucleotide sequence ID" value="NZ_SOCP01000007.1"/>
</dbReference>
<dbReference type="InterPro" id="IPR023213">
    <property type="entry name" value="CAT-like_dom_sf"/>
</dbReference>
<dbReference type="AlphaFoldDB" id="A0A4R7VKF5"/>
<dbReference type="SUPFAM" id="SSF52777">
    <property type="entry name" value="CoA-dependent acyltransferases"/>
    <property type="match status" value="2"/>
</dbReference>
<evidence type="ECO:0000256" key="1">
    <source>
        <dbReference type="SAM" id="MobiDB-lite"/>
    </source>
</evidence>
<dbReference type="PANTHER" id="PTHR45527:SF1">
    <property type="entry name" value="FATTY ACID SYNTHASE"/>
    <property type="match status" value="1"/>
</dbReference>
<dbReference type="OrthoDB" id="5194982at2"/>
<dbReference type="InterPro" id="IPR001242">
    <property type="entry name" value="Condensation_dom"/>
</dbReference>
<evidence type="ECO:0000313" key="4">
    <source>
        <dbReference type="Proteomes" id="UP000294927"/>
    </source>
</evidence>
<dbReference type="GO" id="GO:0005829">
    <property type="term" value="C:cytosol"/>
    <property type="evidence" value="ECO:0007669"/>
    <property type="project" value="TreeGrafter"/>
</dbReference>
<feature type="domain" description="Condensation" evidence="2">
    <location>
        <begin position="21"/>
        <end position="296"/>
    </location>
</feature>
<dbReference type="Gene3D" id="3.30.559.30">
    <property type="entry name" value="Nonribosomal peptide synthetase, condensation domain"/>
    <property type="match status" value="1"/>
</dbReference>
<dbReference type="GO" id="GO:0009239">
    <property type="term" value="P:enterobactin biosynthetic process"/>
    <property type="evidence" value="ECO:0007669"/>
    <property type="project" value="TreeGrafter"/>
</dbReference>
<protein>
    <submittedName>
        <fullName evidence="3">Condensation domain-containing protein</fullName>
    </submittedName>
</protein>
<dbReference type="GO" id="GO:0008610">
    <property type="term" value="P:lipid biosynthetic process"/>
    <property type="evidence" value="ECO:0007669"/>
    <property type="project" value="UniProtKB-ARBA"/>
</dbReference>
<evidence type="ECO:0000259" key="2">
    <source>
        <dbReference type="Pfam" id="PF00668"/>
    </source>
</evidence>
<dbReference type="GO" id="GO:0031177">
    <property type="term" value="F:phosphopantetheine binding"/>
    <property type="evidence" value="ECO:0007669"/>
    <property type="project" value="TreeGrafter"/>
</dbReference>
<feature type="region of interest" description="Disordered" evidence="1">
    <location>
        <begin position="174"/>
        <end position="200"/>
    </location>
</feature>
<organism evidence="3 4">
    <name type="scientific">Actinophytocola oryzae</name>
    <dbReference type="NCBI Taxonomy" id="502181"/>
    <lineage>
        <taxon>Bacteria</taxon>
        <taxon>Bacillati</taxon>
        <taxon>Actinomycetota</taxon>
        <taxon>Actinomycetes</taxon>
        <taxon>Pseudonocardiales</taxon>
        <taxon>Pseudonocardiaceae</taxon>
    </lineage>
</organism>
<dbReference type="PANTHER" id="PTHR45527">
    <property type="entry name" value="NONRIBOSOMAL PEPTIDE SYNTHETASE"/>
    <property type="match status" value="1"/>
</dbReference>
<comment type="caution">
    <text evidence="3">The sequence shown here is derived from an EMBL/GenBank/DDBJ whole genome shotgun (WGS) entry which is preliminary data.</text>
</comment>
<evidence type="ECO:0000313" key="3">
    <source>
        <dbReference type="EMBL" id="TDV49727.1"/>
    </source>
</evidence>
<dbReference type="GO" id="GO:0043041">
    <property type="term" value="P:amino acid activation for nonribosomal peptide biosynthetic process"/>
    <property type="evidence" value="ECO:0007669"/>
    <property type="project" value="TreeGrafter"/>
</dbReference>
<dbReference type="EMBL" id="SOCP01000007">
    <property type="protein sequence ID" value="TDV49727.1"/>
    <property type="molecule type" value="Genomic_DNA"/>
</dbReference>